<reference evidence="2" key="1">
    <citation type="journal article" date="2022" name="Int. J. Mol. Sci.">
        <title>Draft Genome of Tanacetum Coccineum: Genomic Comparison of Closely Related Tanacetum-Family Plants.</title>
        <authorList>
            <person name="Yamashiro T."/>
            <person name="Shiraishi A."/>
            <person name="Nakayama K."/>
            <person name="Satake H."/>
        </authorList>
    </citation>
    <scope>NUCLEOTIDE SEQUENCE</scope>
</reference>
<feature type="domain" description="Reverse transcriptase Ty1/copia-type" evidence="1">
    <location>
        <begin position="365"/>
        <end position="440"/>
    </location>
</feature>
<proteinExistence type="predicted"/>
<dbReference type="Proteomes" id="UP001151760">
    <property type="component" value="Unassembled WGS sequence"/>
</dbReference>
<keyword evidence="3" id="KW-1185">Reference proteome</keyword>
<name>A0ABQ5ANZ1_9ASTR</name>
<comment type="caution">
    <text evidence="2">The sequence shown here is derived from an EMBL/GenBank/DDBJ whole genome shotgun (WGS) entry which is preliminary data.</text>
</comment>
<organism evidence="2 3">
    <name type="scientific">Tanacetum coccineum</name>
    <dbReference type="NCBI Taxonomy" id="301880"/>
    <lineage>
        <taxon>Eukaryota</taxon>
        <taxon>Viridiplantae</taxon>
        <taxon>Streptophyta</taxon>
        <taxon>Embryophyta</taxon>
        <taxon>Tracheophyta</taxon>
        <taxon>Spermatophyta</taxon>
        <taxon>Magnoliopsida</taxon>
        <taxon>eudicotyledons</taxon>
        <taxon>Gunneridae</taxon>
        <taxon>Pentapetalae</taxon>
        <taxon>asterids</taxon>
        <taxon>campanulids</taxon>
        <taxon>Asterales</taxon>
        <taxon>Asteraceae</taxon>
        <taxon>Asteroideae</taxon>
        <taxon>Anthemideae</taxon>
        <taxon>Anthemidinae</taxon>
        <taxon>Tanacetum</taxon>
    </lineage>
</organism>
<accession>A0ABQ5ANZ1</accession>
<evidence type="ECO:0000313" key="3">
    <source>
        <dbReference type="Proteomes" id="UP001151760"/>
    </source>
</evidence>
<gene>
    <name evidence="2" type="ORF">Tco_0824651</name>
</gene>
<evidence type="ECO:0000259" key="1">
    <source>
        <dbReference type="Pfam" id="PF07727"/>
    </source>
</evidence>
<reference evidence="2" key="2">
    <citation type="submission" date="2022-01" db="EMBL/GenBank/DDBJ databases">
        <authorList>
            <person name="Yamashiro T."/>
            <person name="Shiraishi A."/>
            <person name="Satake H."/>
            <person name="Nakayama K."/>
        </authorList>
    </citation>
    <scope>NUCLEOTIDE SEQUENCE</scope>
</reference>
<protein>
    <submittedName>
        <fullName evidence="2">Ribonuclease H-like domain-containing protein</fullName>
    </submittedName>
</protein>
<dbReference type="InterPro" id="IPR013103">
    <property type="entry name" value="RVT_2"/>
</dbReference>
<dbReference type="Pfam" id="PF07727">
    <property type="entry name" value="RVT_2"/>
    <property type="match status" value="1"/>
</dbReference>
<sequence>MFVHGYTDDDEFVCNNPTLISKLDVSDPLHLHPNDSATLTFIKGLDECYMQIRSIILFRDVLLDVRGAYAIISSEESHRVVSRSGTTQRSQSFVFNSSVGNRGLKPLETLPGLLIELHATLVTARLIVNSGANQHLTYSDKFLVNVIDISKFGKKVSHPNETEALITKVGNMVLTKDITLYDVLVVPKYYVDGLYYFDEIQVNDKVFEKTKPSSNLSKDLWHCRLGHPSDQTDNNSTPISDDNQGLNHVNFFNEVDVVDPGISYDDFDNTSSQTDGSNHLHSAILTFDHNEEDLGHLHGSNGSANEDEMAATFAEHNSNSEDIIENIPSHIGLNKSHEPKTFWEASSNQHWVDAINKEMDALYENNTWEITQLPSNKKVIGSKWVFKIKYKSSGEIDRYKARLIAKGFNQKGGIDFDETFSPIVKIVIVRCLINLAVQNKAS</sequence>
<evidence type="ECO:0000313" key="2">
    <source>
        <dbReference type="EMBL" id="GJT03482.1"/>
    </source>
</evidence>
<dbReference type="EMBL" id="BQNB010012431">
    <property type="protein sequence ID" value="GJT03482.1"/>
    <property type="molecule type" value="Genomic_DNA"/>
</dbReference>